<organism evidence="2 3">
    <name type="scientific">Purpureocillium lilacinum</name>
    <name type="common">Paecilomyces lilacinus</name>
    <dbReference type="NCBI Taxonomy" id="33203"/>
    <lineage>
        <taxon>Eukaryota</taxon>
        <taxon>Fungi</taxon>
        <taxon>Dikarya</taxon>
        <taxon>Ascomycota</taxon>
        <taxon>Pezizomycotina</taxon>
        <taxon>Sordariomycetes</taxon>
        <taxon>Hypocreomycetidae</taxon>
        <taxon>Hypocreales</taxon>
        <taxon>Ophiocordycipitaceae</taxon>
        <taxon>Purpureocillium</taxon>
    </lineage>
</organism>
<sequence length="147" mass="15415">MTSLAVAHAVRTTAPISRPHRRHKHPSIDDPQPASPQPPPSPPSSRRIVPIRAQGRLTAREKGITASLTKPPLAPSAVRGPSPHNLAAASPCRLTTTTTTTITRATALRASPVIDASRALLDHDPAGSCLPRPASTVASWPLIPQPS</sequence>
<accession>A0ABR0BJE2</accession>
<feature type="region of interest" description="Disordered" evidence="1">
    <location>
        <begin position="69"/>
        <end position="92"/>
    </location>
</feature>
<comment type="caution">
    <text evidence="2">The sequence shown here is derived from an EMBL/GenBank/DDBJ whole genome shotgun (WGS) entry which is preliminary data.</text>
</comment>
<dbReference type="EMBL" id="JAWRVI010000071">
    <property type="protein sequence ID" value="KAK4081879.1"/>
    <property type="molecule type" value="Genomic_DNA"/>
</dbReference>
<evidence type="ECO:0000313" key="2">
    <source>
        <dbReference type="EMBL" id="KAK4081879.1"/>
    </source>
</evidence>
<dbReference type="Proteomes" id="UP001287286">
    <property type="component" value="Unassembled WGS sequence"/>
</dbReference>
<keyword evidence="3" id="KW-1185">Reference proteome</keyword>
<evidence type="ECO:0000313" key="3">
    <source>
        <dbReference type="Proteomes" id="UP001287286"/>
    </source>
</evidence>
<gene>
    <name evidence="2" type="ORF">Purlil1_11566</name>
</gene>
<feature type="region of interest" description="Disordered" evidence="1">
    <location>
        <begin position="123"/>
        <end position="147"/>
    </location>
</feature>
<reference evidence="2 3" key="1">
    <citation type="journal article" date="2024" name="Microbiol. Resour. Announc.">
        <title>Genome annotations for the ascomycete fungi Trichoderma harzianum, Trichoderma aggressivum, and Purpureocillium lilacinum.</title>
        <authorList>
            <person name="Beijen E.P.W."/>
            <person name="Ohm R.A."/>
        </authorList>
    </citation>
    <scope>NUCLEOTIDE SEQUENCE [LARGE SCALE GENOMIC DNA]</scope>
    <source>
        <strain evidence="2 3">CBS 150709</strain>
    </source>
</reference>
<evidence type="ECO:0000256" key="1">
    <source>
        <dbReference type="SAM" id="MobiDB-lite"/>
    </source>
</evidence>
<proteinExistence type="predicted"/>
<feature type="region of interest" description="Disordered" evidence="1">
    <location>
        <begin position="1"/>
        <end position="48"/>
    </location>
</feature>
<name>A0ABR0BJE2_PURLI</name>
<feature type="compositionally biased region" description="Pro residues" evidence="1">
    <location>
        <begin position="33"/>
        <end position="43"/>
    </location>
</feature>
<protein>
    <submittedName>
        <fullName evidence="2">Uncharacterized protein</fullName>
    </submittedName>
</protein>